<name>A0A8J8FBP4_9BACT</name>
<sequence length="78" mass="8997">METEFKQRQRKNYASMQTIYNVTMGIIITGIGILMFFNESFGLNLAEKFGDPLMIDLFGGLCVVYGIFRLYRGLKKED</sequence>
<keyword evidence="1" id="KW-1133">Transmembrane helix</keyword>
<proteinExistence type="predicted"/>
<dbReference type="AlphaFoldDB" id="A0A8J8FBP4"/>
<evidence type="ECO:0000313" key="2">
    <source>
        <dbReference type="EMBL" id="NNV54790.1"/>
    </source>
</evidence>
<keyword evidence="1" id="KW-0472">Membrane</keyword>
<accession>A0A8J8FBP4</accession>
<evidence type="ECO:0000256" key="1">
    <source>
        <dbReference type="SAM" id="Phobius"/>
    </source>
</evidence>
<comment type="caution">
    <text evidence="2">The sequence shown here is derived from an EMBL/GenBank/DDBJ whole genome shotgun (WGS) entry which is preliminary data.</text>
</comment>
<keyword evidence="3" id="KW-1185">Reference proteome</keyword>
<organism evidence="2 3">
    <name type="scientific">Limnovirga soli</name>
    <dbReference type="NCBI Taxonomy" id="2656915"/>
    <lineage>
        <taxon>Bacteria</taxon>
        <taxon>Pseudomonadati</taxon>
        <taxon>Bacteroidota</taxon>
        <taxon>Chitinophagia</taxon>
        <taxon>Chitinophagales</taxon>
        <taxon>Chitinophagaceae</taxon>
        <taxon>Limnovirga</taxon>
    </lineage>
</organism>
<reference evidence="2" key="1">
    <citation type="submission" date="2019-10" db="EMBL/GenBank/DDBJ databases">
        <title>Draft genome sequence of Panacibacter sp. KCS-6.</title>
        <authorList>
            <person name="Yim K.J."/>
        </authorList>
    </citation>
    <scope>NUCLEOTIDE SEQUENCE</scope>
    <source>
        <strain evidence="2">KCS-6</strain>
    </source>
</reference>
<feature type="transmembrane region" description="Helical" evidence="1">
    <location>
        <begin position="18"/>
        <end position="37"/>
    </location>
</feature>
<protein>
    <submittedName>
        <fullName evidence="2">Uncharacterized protein</fullName>
    </submittedName>
</protein>
<keyword evidence="1" id="KW-0812">Transmembrane</keyword>
<gene>
    <name evidence="2" type="ORF">GD597_04890</name>
</gene>
<feature type="transmembrane region" description="Helical" evidence="1">
    <location>
        <begin position="49"/>
        <end position="68"/>
    </location>
</feature>
<evidence type="ECO:0000313" key="3">
    <source>
        <dbReference type="Proteomes" id="UP000598971"/>
    </source>
</evidence>
<dbReference type="Proteomes" id="UP000598971">
    <property type="component" value="Unassembled WGS sequence"/>
</dbReference>
<dbReference type="EMBL" id="WHPF01000003">
    <property type="protein sequence ID" value="NNV54790.1"/>
    <property type="molecule type" value="Genomic_DNA"/>
</dbReference>